<feature type="transmembrane region" description="Helical" evidence="9">
    <location>
        <begin position="49"/>
        <end position="71"/>
    </location>
</feature>
<dbReference type="InterPro" id="IPR024529">
    <property type="entry name" value="ECF_trnsprt_substrate-spec"/>
</dbReference>
<keyword evidence="5 9" id="KW-0812">Transmembrane</keyword>
<comment type="caution">
    <text evidence="10">The sequence shown here is derived from an EMBL/GenBank/DDBJ whole genome shotgun (WGS) entry which is preliminary data.</text>
</comment>
<name>A0A0R1RKJ9_9LACO</name>
<evidence type="ECO:0000256" key="8">
    <source>
        <dbReference type="PIRNR" id="PIRNR037778"/>
    </source>
</evidence>
<dbReference type="RefSeq" id="WP_057890532.1">
    <property type="nucleotide sequence ID" value="NZ_AZFE01000032.1"/>
</dbReference>
<dbReference type="Proteomes" id="UP000051697">
    <property type="component" value="Unassembled WGS sequence"/>
</dbReference>
<dbReference type="EMBL" id="AZFE01000032">
    <property type="protein sequence ID" value="KRL54818.1"/>
    <property type="molecule type" value="Genomic_DNA"/>
</dbReference>
<evidence type="ECO:0000256" key="1">
    <source>
        <dbReference type="ARBA" id="ARBA00004651"/>
    </source>
</evidence>
<feature type="transmembrane region" description="Helical" evidence="9">
    <location>
        <begin position="123"/>
        <end position="144"/>
    </location>
</feature>
<evidence type="ECO:0000256" key="9">
    <source>
        <dbReference type="SAM" id="Phobius"/>
    </source>
</evidence>
<proteinExistence type="inferred from homology"/>
<dbReference type="Gene3D" id="1.10.1760.20">
    <property type="match status" value="1"/>
</dbReference>
<organism evidence="10 11">
    <name type="scientific">Paucilactobacillus oligofermentans DSM 15707 = LMG 22743</name>
    <dbReference type="NCBI Taxonomy" id="1423778"/>
    <lineage>
        <taxon>Bacteria</taxon>
        <taxon>Bacillati</taxon>
        <taxon>Bacillota</taxon>
        <taxon>Bacilli</taxon>
        <taxon>Lactobacillales</taxon>
        <taxon>Lactobacillaceae</taxon>
        <taxon>Paucilactobacillus</taxon>
    </lineage>
</organism>
<gene>
    <name evidence="10" type="ORF">FC70_GL001620</name>
</gene>
<dbReference type="PATRIC" id="fig|1423778.4.peg.1658"/>
<dbReference type="Pfam" id="PF12822">
    <property type="entry name" value="ECF_trnsprt"/>
    <property type="match status" value="1"/>
</dbReference>
<keyword evidence="7 8" id="KW-0472">Membrane</keyword>
<comment type="subcellular location">
    <subcellularLocation>
        <location evidence="1">Cell membrane</location>
        <topology evidence="1">Multi-pass membrane protein</topology>
    </subcellularLocation>
</comment>
<dbReference type="GO" id="GO:0032217">
    <property type="term" value="F:riboflavin transmembrane transporter activity"/>
    <property type="evidence" value="ECO:0007669"/>
    <property type="project" value="UniProtKB-UniRule"/>
</dbReference>
<evidence type="ECO:0000256" key="6">
    <source>
        <dbReference type="ARBA" id="ARBA00022989"/>
    </source>
</evidence>
<dbReference type="PANTHER" id="PTHR38438">
    <property type="entry name" value="RIBOFLAVIN TRANSPORTER RIBU"/>
    <property type="match status" value="1"/>
</dbReference>
<evidence type="ECO:0000313" key="10">
    <source>
        <dbReference type="EMBL" id="KRL54818.1"/>
    </source>
</evidence>
<feature type="transmembrane region" description="Helical" evidence="9">
    <location>
        <begin position="83"/>
        <end position="103"/>
    </location>
</feature>
<evidence type="ECO:0000313" key="11">
    <source>
        <dbReference type="Proteomes" id="UP000051697"/>
    </source>
</evidence>
<dbReference type="KEGG" id="lol:LACOL_0959"/>
<feature type="transmembrane region" description="Helical" evidence="9">
    <location>
        <begin position="156"/>
        <end position="180"/>
    </location>
</feature>
<evidence type="ECO:0000256" key="4">
    <source>
        <dbReference type="ARBA" id="ARBA00022475"/>
    </source>
</evidence>
<comment type="similarity">
    <text evidence="2 8">Belongs to the prokaryotic riboflavin transporter (P-RFT) (TC 2.A.87) family.</text>
</comment>
<keyword evidence="11" id="KW-1185">Reference proteome</keyword>
<dbReference type="AlphaFoldDB" id="A0A0R1RKJ9"/>
<evidence type="ECO:0000256" key="2">
    <source>
        <dbReference type="ARBA" id="ARBA00005540"/>
    </source>
</evidence>
<dbReference type="PANTHER" id="PTHR38438:SF1">
    <property type="entry name" value="RIBOFLAVIN TRANSPORTER RIBU"/>
    <property type="match status" value="1"/>
</dbReference>
<evidence type="ECO:0000256" key="7">
    <source>
        <dbReference type="ARBA" id="ARBA00023136"/>
    </source>
</evidence>
<dbReference type="GO" id="GO:0005886">
    <property type="term" value="C:plasma membrane"/>
    <property type="evidence" value="ECO:0007669"/>
    <property type="project" value="UniProtKB-SubCell"/>
</dbReference>
<accession>A0A0R1RKJ9</accession>
<evidence type="ECO:0000256" key="3">
    <source>
        <dbReference type="ARBA" id="ARBA00022448"/>
    </source>
</evidence>
<dbReference type="OrthoDB" id="9809216at2"/>
<evidence type="ECO:0000256" key="5">
    <source>
        <dbReference type="ARBA" id="ARBA00022692"/>
    </source>
</evidence>
<sequence length="193" mass="21337">MSSSHGSFSVRKMVMIALLGAMSFVLMFIEFPIIPITPFLKIDFSDIPVLLGLIIYGPIGAICITAIKCLLHAIVYGMSLGELIGVGSSFLASLTLIVPYHYFLGRDWDNKKKMVGGLVTSTLTMTVIMSVLNWLVILPVYMAVFGMKLTIPLSKMVLFGVVPFNIIKGLVVGLVFWFVAQRLNYWLAKRALK</sequence>
<keyword evidence="6 9" id="KW-1133">Transmembrane helix</keyword>
<keyword evidence="3 8" id="KW-0813">Transport</keyword>
<keyword evidence="4 8" id="KW-1003">Cell membrane</keyword>
<feature type="transmembrane region" description="Helical" evidence="9">
    <location>
        <begin position="12"/>
        <end position="29"/>
    </location>
</feature>
<protein>
    <recommendedName>
        <fullName evidence="8">Riboflavin transporter</fullName>
    </recommendedName>
</protein>
<dbReference type="InterPro" id="IPR025720">
    <property type="entry name" value="RibU"/>
</dbReference>
<dbReference type="STRING" id="1423778.FC70_GL001620"/>
<dbReference type="PIRSF" id="PIRSF037778">
    <property type="entry name" value="UCP037778_transp_RibU"/>
    <property type="match status" value="1"/>
</dbReference>
<reference evidence="10 11" key="1">
    <citation type="journal article" date="2015" name="Genome Announc.">
        <title>Expanding the biotechnology potential of lactobacilli through comparative genomics of 213 strains and associated genera.</title>
        <authorList>
            <person name="Sun Z."/>
            <person name="Harris H.M."/>
            <person name="McCann A."/>
            <person name="Guo C."/>
            <person name="Argimon S."/>
            <person name="Zhang W."/>
            <person name="Yang X."/>
            <person name="Jeffery I.B."/>
            <person name="Cooney J.C."/>
            <person name="Kagawa T.F."/>
            <person name="Liu W."/>
            <person name="Song Y."/>
            <person name="Salvetti E."/>
            <person name="Wrobel A."/>
            <person name="Rasinkangas P."/>
            <person name="Parkhill J."/>
            <person name="Rea M.C."/>
            <person name="O'Sullivan O."/>
            <person name="Ritari J."/>
            <person name="Douillard F.P."/>
            <person name="Paul Ross R."/>
            <person name="Yang R."/>
            <person name="Briner A.E."/>
            <person name="Felis G.E."/>
            <person name="de Vos W.M."/>
            <person name="Barrangou R."/>
            <person name="Klaenhammer T.R."/>
            <person name="Caufield P.W."/>
            <person name="Cui Y."/>
            <person name="Zhang H."/>
            <person name="O'Toole P.W."/>
        </authorList>
    </citation>
    <scope>NUCLEOTIDE SEQUENCE [LARGE SCALE GENOMIC DNA]</scope>
    <source>
        <strain evidence="10 11">DSM 15707</strain>
    </source>
</reference>
<comment type="function">
    <text evidence="8">Probably a riboflavin-binding protein that interacts with the energy-coupling factor (ECF) ABC-transporter complex.</text>
</comment>